<proteinExistence type="predicted"/>
<accession>M4RH23</accession>
<reference evidence="1 2" key="1">
    <citation type="journal article" date="2013" name="Genome Announc.">
        <title>Complete Genome Sequence of the Probiotic Bifidobacterium thermophilum Strain RBL67.</title>
        <authorList>
            <person name="Jans C."/>
            <person name="Lacroix C."/>
            <person name="Follador R."/>
            <person name="Stevens M.J."/>
        </authorList>
    </citation>
    <scope>NUCLEOTIDE SEQUENCE [LARGE SCALE GENOMIC DNA]</scope>
    <source>
        <strain evidence="1 2">RBL67</strain>
    </source>
</reference>
<organism evidence="1 2">
    <name type="scientific">Bifidobacterium thermophilum RBL67</name>
    <dbReference type="NCBI Taxonomy" id="1254439"/>
    <lineage>
        <taxon>Bacteria</taxon>
        <taxon>Bacillati</taxon>
        <taxon>Actinomycetota</taxon>
        <taxon>Actinomycetes</taxon>
        <taxon>Bifidobacteriales</taxon>
        <taxon>Bifidobacteriaceae</taxon>
        <taxon>Bifidobacterium</taxon>
    </lineage>
</organism>
<dbReference type="EMBL" id="CP004346">
    <property type="protein sequence ID" value="AGH41873.1"/>
    <property type="molecule type" value="Genomic_DNA"/>
</dbReference>
<protein>
    <submittedName>
        <fullName evidence="1">Uncharacterized protein</fullName>
    </submittedName>
</protein>
<name>M4RH23_9BIFI</name>
<evidence type="ECO:0000313" key="1">
    <source>
        <dbReference type="EMBL" id="AGH41873.1"/>
    </source>
</evidence>
<dbReference type="AlphaFoldDB" id="M4RH23"/>
<gene>
    <name evidence="1" type="ORF">D805_1606</name>
</gene>
<sequence length="40" mass="4130">MAANPIGVIPNMMLRTNLLTNTDAIIHAIVTVTAAAIGIL</sequence>
<keyword evidence="2" id="KW-1185">Reference proteome</keyword>
<dbReference type="Proteomes" id="UP000011835">
    <property type="component" value="Chromosome"/>
</dbReference>
<dbReference type="KEGG" id="btp:D805_1606"/>
<evidence type="ECO:0000313" key="2">
    <source>
        <dbReference type="Proteomes" id="UP000011835"/>
    </source>
</evidence>
<dbReference type="HOGENOM" id="CLU_3285675_0_0_11"/>